<keyword evidence="2" id="KW-0503">Monooxygenase</keyword>
<comment type="caution">
    <text evidence="4">The sequence shown here is derived from an EMBL/GenBank/DDBJ whole genome shotgun (WGS) entry which is preliminary data.</text>
</comment>
<dbReference type="InterPro" id="IPR050766">
    <property type="entry name" value="Bact_Lucif_Oxidored"/>
</dbReference>
<dbReference type="Proteomes" id="UP001595604">
    <property type="component" value="Unassembled WGS sequence"/>
</dbReference>
<keyword evidence="5" id="KW-1185">Reference proteome</keyword>
<evidence type="ECO:0000256" key="2">
    <source>
        <dbReference type="ARBA" id="ARBA00023033"/>
    </source>
</evidence>
<sequence length="348" mass="39378">MRFAVTYNLEYVPEVHKTPQNYCNQILEQSVLLEKLGFDGVWYSEHHTGRYSFGNPAVMATAAAMRTSRIKVGTGVSLLPLHQPVFLAEEYALLDVLSGGRLEYGIGRGYLKHEYDWVGVPAEESHGRYHEIMDFLERAWTEDGKIDFDGQYYQIKGYDCFPKPIQQPLPPIYASAGATMESFRWAGERGYHLGTVFFLPDISHLPEGIASYKEALVANGHEPATREVMAITQMYCHENHETALRDGRTYANNYYRHFAKLGGVGPQNPVYTYYNEADALDMNARGQTLIGSPDALCQQIARYQRDYGLDYLMIEVAQGGAPHENVCHALEVFAREVMPHFQKELVSA</sequence>
<reference evidence="5" key="1">
    <citation type="journal article" date="2019" name="Int. J. Syst. Evol. Microbiol.">
        <title>The Global Catalogue of Microorganisms (GCM) 10K type strain sequencing project: providing services to taxonomists for standard genome sequencing and annotation.</title>
        <authorList>
            <consortium name="The Broad Institute Genomics Platform"/>
            <consortium name="The Broad Institute Genome Sequencing Center for Infectious Disease"/>
            <person name="Wu L."/>
            <person name="Ma J."/>
        </authorList>
    </citation>
    <scope>NUCLEOTIDE SEQUENCE [LARGE SCALE GENOMIC DNA]</scope>
    <source>
        <strain evidence="5">KCTC 42984</strain>
    </source>
</reference>
<name>A0ABV7IRG2_9SPHN</name>
<evidence type="ECO:0000256" key="1">
    <source>
        <dbReference type="ARBA" id="ARBA00023002"/>
    </source>
</evidence>
<dbReference type="GO" id="GO:0016491">
    <property type="term" value="F:oxidoreductase activity"/>
    <property type="evidence" value="ECO:0007669"/>
    <property type="project" value="UniProtKB-KW"/>
</dbReference>
<keyword evidence="1 4" id="KW-0560">Oxidoreductase</keyword>
<dbReference type="InterPro" id="IPR011251">
    <property type="entry name" value="Luciferase-like_dom"/>
</dbReference>
<feature type="domain" description="Luciferase-like" evidence="3">
    <location>
        <begin position="18"/>
        <end position="305"/>
    </location>
</feature>
<dbReference type="EMBL" id="JBHRTQ010000007">
    <property type="protein sequence ID" value="MFC3174557.1"/>
    <property type="molecule type" value="Genomic_DNA"/>
</dbReference>
<evidence type="ECO:0000313" key="4">
    <source>
        <dbReference type="EMBL" id="MFC3174557.1"/>
    </source>
</evidence>
<organism evidence="4 5">
    <name type="scientific">Novosphingobium bradum</name>
    <dbReference type="NCBI Taxonomy" id="1737444"/>
    <lineage>
        <taxon>Bacteria</taxon>
        <taxon>Pseudomonadati</taxon>
        <taxon>Pseudomonadota</taxon>
        <taxon>Alphaproteobacteria</taxon>
        <taxon>Sphingomonadales</taxon>
        <taxon>Sphingomonadaceae</taxon>
        <taxon>Novosphingobium</taxon>
    </lineage>
</organism>
<dbReference type="EC" id="1.-.-.-" evidence="4"/>
<dbReference type="InterPro" id="IPR036661">
    <property type="entry name" value="Luciferase-like_sf"/>
</dbReference>
<evidence type="ECO:0000259" key="3">
    <source>
        <dbReference type="Pfam" id="PF00296"/>
    </source>
</evidence>
<dbReference type="Gene3D" id="3.20.20.30">
    <property type="entry name" value="Luciferase-like domain"/>
    <property type="match status" value="1"/>
</dbReference>
<protein>
    <submittedName>
        <fullName evidence="4">LLM class flavin-dependent oxidoreductase</fullName>
        <ecNumber evidence="4">1.-.-.-</ecNumber>
    </submittedName>
</protein>
<dbReference type="Pfam" id="PF00296">
    <property type="entry name" value="Bac_luciferase"/>
    <property type="match status" value="1"/>
</dbReference>
<dbReference type="RefSeq" id="WP_379509906.1">
    <property type="nucleotide sequence ID" value="NZ_JBHRTQ010000007.1"/>
</dbReference>
<dbReference type="PANTHER" id="PTHR30137:SF8">
    <property type="entry name" value="BLR5498 PROTEIN"/>
    <property type="match status" value="1"/>
</dbReference>
<dbReference type="PANTHER" id="PTHR30137">
    <property type="entry name" value="LUCIFERASE-LIKE MONOOXYGENASE"/>
    <property type="match status" value="1"/>
</dbReference>
<gene>
    <name evidence="4" type="ORF">ACFOD9_09855</name>
</gene>
<evidence type="ECO:0000313" key="5">
    <source>
        <dbReference type="Proteomes" id="UP001595604"/>
    </source>
</evidence>
<proteinExistence type="predicted"/>
<accession>A0ABV7IRG2</accession>
<dbReference type="SUPFAM" id="SSF51679">
    <property type="entry name" value="Bacterial luciferase-like"/>
    <property type="match status" value="1"/>
</dbReference>